<evidence type="ECO:0000313" key="8">
    <source>
        <dbReference type="EMBL" id="SNS29482.1"/>
    </source>
</evidence>
<evidence type="ECO:0000256" key="3">
    <source>
        <dbReference type="ARBA" id="ARBA00022679"/>
    </source>
</evidence>
<dbReference type="OrthoDB" id="9816309at2"/>
<dbReference type="InterPro" id="IPR022641">
    <property type="entry name" value="CheR_N"/>
</dbReference>
<keyword evidence="4 5" id="KW-0949">S-adenosyl-L-methionine</keyword>
<dbReference type="Gene3D" id="1.10.155.10">
    <property type="entry name" value="Chemotaxis receptor methyltransferase CheR, N-terminal domain"/>
    <property type="match status" value="1"/>
</dbReference>
<protein>
    <recommendedName>
        <fullName evidence="5">Chemotaxis protein methyltransferase</fullName>
        <ecNumber evidence="5">2.1.1.80</ecNumber>
    </recommendedName>
</protein>
<feature type="binding site" evidence="6">
    <location>
        <position position="87"/>
    </location>
    <ligand>
        <name>S-adenosyl-L-methionine</name>
        <dbReference type="ChEBI" id="CHEBI:59789"/>
    </ligand>
</feature>
<sequence>MFTGETGGSGEGASDQFPFTRADFQAIAGLVHSHAGIVLADGKAMLVYSRLTKLVRARGLDNFRDYVALLRNDREERVQAIEALTTNHTKFFRENHHFEHFAAHVRPALVEKAARRQRVRLWSAGSSSGEEVHSLMLTLLGTDMDDARAIRSGDVVALASDLNSQVLEIGRRGLYPAAVATDIPPAMKSAWMRASADGVQMGDVVRGLIRFRQLNLLNEWPIRGQFDVIFCRNTMIYFDEPTKERLIARLSAQLVPGGYLYIGHSERLVGPAADDFLSVGQTIYRKAAA</sequence>
<evidence type="ECO:0000256" key="2">
    <source>
        <dbReference type="ARBA" id="ARBA00022603"/>
    </source>
</evidence>
<dbReference type="PROSITE" id="PS50123">
    <property type="entry name" value="CHER"/>
    <property type="match status" value="1"/>
</dbReference>
<feature type="binding site" evidence="6">
    <location>
        <position position="161"/>
    </location>
    <ligand>
        <name>S-adenosyl-L-methionine</name>
        <dbReference type="ChEBI" id="CHEBI:59789"/>
    </ligand>
</feature>
<feature type="binding site" evidence="6">
    <location>
        <position position="131"/>
    </location>
    <ligand>
        <name>S-adenosyl-L-methionine</name>
        <dbReference type="ChEBI" id="CHEBI:59789"/>
    </ligand>
</feature>
<evidence type="ECO:0000256" key="5">
    <source>
        <dbReference type="PIRNR" id="PIRNR000410"/>
    </source>
</evidence>
<keyword evidence="3 5" id="KW-0808">Transferase</keyword>
<dbReference type="InterPro" id="IPR036804">
    <property type="entry name" value="CheR_N_sf"/>
</dbReference>
<dbReference type="GO" id="GO:0008983">
    <property type="term" value="F:protein-glutamate O-methyltransferase activity"/>
    <property type="evidence" value="ECO:0007669"/>
    <property type="project" value="UniProtKB-EC"/>
</dbReference>
<dbReference type="SMART" id="SM00138">
    <property type="entry name" value="MeTrc"/>
    <property type="match status" value="1"/>
</dbReference>
<dbReference type="EC" id="2.1.1.80" evidence="5"/>
<evidence type="ECO:0000256" key="1">
    <source>
        <dbReference type="ARBA" id="ARBA00001541"/>
    </source>
</evidence>
<evidence type="ECO:0000256" key="4">
    <source>
        <dbReference type="ARBA" id="ARBA00022691"/>
    </source>
</evidence>
<evidence type="ECO:0000256" key="6">
    <source>
        <dbReference type="PIRSR" id="PIRSR000410-1"/>
    </source>
</evidence>
<name>A0A239DBI8_9SPHN</name>
<keyword evidence="9" id="KW-1185">Reference proteome</keyword>
<dbReference type="AlphaFoldDB" id="A0A239DBI8"/>
<comment type="function">
    <text evidence="5">Methylation of the membrane-bound methyl-accepting chemotaxis proteins (MCP) to form gamma-glutamyl methyl ester residues in MCP.</text>
</comment>
<dbReference type="InterPro" id="IPR029063">
    <property type="entry name" value="SAM-dependent_MTases_sf"/>
</dbReference>
<evidence type="ECO:0000313" key="9">
    <source>
        <dbReference type="Proteomes" id="UP000198281"/>
    </source>
</evidence>
<dbReference type="RefSeq" id="WP_089218552.1">
    <property type="nucleotide sequence ID" value="NZ_FZOS01000004.1"/>
</dbReference>
<comment type="catalytic activity">
    <reaction evidence="1 5">
        <text>L-glutamyl-[protein] + S-adenosyl-L-methionine = [protein]-L-glutamate 5-O-methyl ester + S-adenosyl-L-homocysteine</text>
        <dbReference type="Rhea" id="RHEA:24452"/>
        <dbReference type="Rhea" id="RHEA-COMP:10208"/>
        <dbReference type="Rhea" id="RHEA-COMP:10311"/>
        <dbReference type="ChEBI" id="CHEBI:29973"/>
        <dbReference type="ChEBI" id="CHEBI:57856"/>
        <dbReference type="ChEBI" id="CHEBI:59789"/>
        <dbReference type="ChEBI" id="CHEBI:82795"/>
        <dbReference type="EC" id="2.1.1.80"/>
    </reaction>
</comment>
<dbReference type="PRINTS" id="PR00996">
    <property type="entry name" value="CHERMTFRASE"/>
</dbReference>
<feature type="binding site" evidence="6">
    <location>
        <begin position="232"/>
        <end position="233"/>
    </location>
    <ligand>
        <name>S-adenosyl-L-methionine</name>
        <dbReference type="ChEBI" id="CHEBI:59789"/>
    </ligand>
</feature>
<dbReference type="EMBL" id="FZOS01000004">
    <property type="protein sequence ID" value="SNS29482.1"/>
    <property type="molecule type" value="Genomic_DNA"/>
</dbReference>
<dbReference type="SUPFAM" id="SSF53335">
    <property type="entry name" value="S-adenosyl-L-methionine-dependent methyltransferases"/>
    <property type="match status" value="1"/>
</dbReference>
<dbReference type="SUPFAM" id="SSF47757">
    <property type="entry name" value="Chemotaxis receptor methyltransferase CheR, N-terminal domain"/>
    <property type="match status" value="1"/>
</dbReference>
<accession>A0A239DBI8</accession>
<dbReference type="Gene3D" id="3.40.50.150">
    <property type="entry name" value="Vaccinia Virus protein VP39"/>
    <property type="match status" value="1"/>
</dbReference>
<evidence type="ECO:0000259" key="7">
    <source>
        <dbReference type="PROSITE" id="PS50123"/>
    </source>
</evidence>
<dbReference type="InterPro" id="IPR022642">
    <property type="entry name" value="CheR_C"/>
</dbReference>
<dbReference type="Proteomes" id="UP000198281">
    <property type="component" value="Unassembled WGS sequence"/>
</dbReference>
<feature type="binding site" evidence="6">
    <location>
        <begin position="215"/>
        <end position="216"/>
    </location>
    <ligand>
        <name>S-adenosyl-L-methionine</name>
        <dbReference type="ChEBI" id="CHEBI:59789"/>
    </ligand>
</feature>
<dbReference type="InterPro" id="IPR050903">
    <property type="entry name" value="Bact_Chemotaxis_MeTrfase"/>
</dbReference>
<dbReference type="GO" id="GO:0032259">
    <property type="term" value="P:methylation"/>
    <property type="evidence" value="ECO:0007669"/>
    <property type="project" value="UniProtKB-KW"/>
</dbReference>
<dbReference type="PIRSF" id="PIRSF000410">
    <property type="entry name" value="CheR"/>
    <property type="match status" value="1"/>
</dbReference>
<dbReference type="PANTHER" id="PTHR24422:SF19">
    <property type="entry name" value="CHEMOTAXIS PROTEIN METHYLTRANSFERASE"/>
    <property type="match status" value="1"/>
</dbReference>
<dbReference type="InterPro" id="IPR000780">
    <property type="entry name" value="CheR_MeTrfase"/>
</dbReference>
<feature type="binding site" evidence="6">
    <location>
        <position position="89"/>
    </location>
    <ligand>
        <name>S-adenosyl-L-methionine</name>
        <dbReference type="ChEBI" id="CHEBI:59789"/>
    </ligand>
</feature>
<proteinExistence type="predicted"/>
<gene>
    <name evidence="8" type="ORF">SAMN06295912_10413</name>
</gene>
<organism evidence="8 9">
    <name type="scientific">Edaphosphingomonas laterariae</name>
    <dbReference type="NCBI Taxonomy" id="861865"/>
    <lineage>
        <taxon>Bacteria</taxon>
        <taxon>Pseudomonadati</taxon>
        <taxon>Pseudomonadota</taxon>
        <taxon>Alphaproteobacteria</taxon>
        <taxon>Sphingomonadales</taxon>
        <taxon>Rhizorhabdaceae</taxon>
        <taxon>Edaphosphingomonas</taxon>
    </lineage>
</organism>
<feature type="domain" description="CheR-type methyltransferase" evidence="7">
    <location>
        <begin position="12"/>
        <end position="289"/>
    </location>
</feature>
<dbReference type="PANTHER" id="PTHR24422">
    <property type="entry name" value="CHEMOTAXIS PROTEIN METHYLTRANSFERASE"/>
    <property type="match status" value="1"/>
</dbReference>
<keyword evidence="2 5" id="KW-0489">Methyltransferase</keyword>
<reference evidence="9" key="1">
    <citation type="submission" date="2017-06" db="EMBL/GenBank/DDBJ databases">
        <authorList>
            <person name="Varghese N."/>
            <person name="Submissions S."/>
        </authorList>
    </citation>
    <scope>NUCLEOTIDE SEQUENCE [LARGE SCALE GENOMIC DNA]</scope>
    <source>
        <strain evidence="9">LNB2</strain>
    </source>
</reference>
<dbReference type="InterPro" id="IPR026024">
    <property type="entry name" value="Chemotaxis_MeTrfase_CheR"/>
</dbReference>
<dbReference type="Pfam" id="PF01739">
    <property type="entry name" value="CheR"/>
    <property type="match status" value="1"/>
</dbReference>
<dbReference type="Pfam" id="PF03705">
    <property type="entry name" value="CheR_N"/>
    <property type="match status" value="1"/>
</dbReference>
<feature type="binding site" evidence="6">
    <location>
        <position position="93"/>
    </location>
    <ligand>
        <name>S-adenosyl-L-methionine</name>
        <dbReference type="ChEBI" id="CHEBI:59789"/>
    </ligand>
</feature>